<feature type="transmembrane region" description="Helical" evidence="1">
    <location>
        <begin position="124"/>
        <end position="146"/>
    </location>
</feature>
<dbReference type="GeneID" id="67132805"/>
<dbReference type="RefSeq" id="YP_010139274.1">
    <property type="nucleotide sequence ID" value="NC_056908.1"/>
</dbReference>
<dbReference type="EMBL" id="MW238520">
    <property type="protein sequence ID" value="QQK54728.1"/>
    <property type="molecule type" value="Genomic_DNA"/>
</dbReference>
<sequence length="157" mass="17459">MKLFLLVSISLSTLAVTISHPIALVFIILAQTSTVCLASFLIHQTSWFSFVIFLIFFGGIMVLFVYISSLASNENFAVSFKSTLYTTTTLAGMTLVVINMNTPISQSNELNFLNFTLKMYSTQMTPITALTMLYLLLSLFVVVEIIKQYQAPLRASS</sequence>
<gene>
    <name evidence="2" type="primary">ND6</name>
</gene>
<evidence type="ECO:0000256" key="1">
    <source>
        <dbReference type="SAM" id="Phobius"/>
    </source>
</evidence>
<organism evidence="2">
    <name type="scientific">Tullbergia mixta</name>
    <dbReference type="NCBI Taxonomy" id="1499077"/>
    <lineage>
        <taxon>Eukaryota</taxon>
        <taxon>Metazoa</taxon>
        <taxon>Ecdysozoa</taxon>
        <taxon>Arthropoda</taxon>
        <taxon>Hexapoda</taxon>
        <taxon>Collembola</taxon>
        <taxon>Poduromorpha</taxon>
        <taxon>Poduroidea</taxon>
        <taxon>Tullbergiidae</taxon>
        <taxon>Tullbergiinae</taxon>
        <taxon>Tullbergia</taxon>
    </lineage>
</organism>
<feature type="transmembrane region" description="Helical" evidence="1">
    <location>
        <begin position="48"/>
        <end position="71"/>
    </location>
</feature>
<keyword evidence="1" id="KW-0472">Membrane</keyword>
<dbReference type="AlphaFoldDB" id="A0A7T6Y6Z9"/>
<dbReference type="CTD" id="4541"/>
<keyword evidence="2" id="KW-0496">Mitochondrion</keyword>
<protein>
    <submittedName>
        <fullName evidence="2">NADH dehydrogenase subunit 6</fullName>
    </submittedName>
</protein>
<reference evidence="2" key="1">
    <citation type="submission" date="2020-11" db="EMBL/GenBank/DDBJ databases">
        <title>Re-Evaluating the internal phylogenetic relationship of Collembola by means of mitogenome data.</title>
        <authorList>
            <person name="Cucini C."/>
            <person name="Carapelli A."/>
            <person name="Nardi F."/>
        </authorList>
    </citation>
    <scope>NUCLEOTIDE SEQUENCE</scope>
</reference>
<keyword evidence="1" id="KW-1133">Transmembrane helix</keyword>
<geneLocation type="mitochondrion" evidence="2"/>
<keyword evidence="1" id="KW-0812">Transmembrane</keyword>
<proteinExistence type="predicted"/>
<evidence type="ECO:0000313" key="2">
    <source>
        <dbReference type="EMBL" id="QQK54728.1"/>
    </source>
</evidence>
<feature type="transmembrane region" description="Helical" evidence="1">
    <location>
        <begin position="83"/>
        <end position="104"/>
    </location>
</feature>
<name>A0A7T6Y6Z9_9HEXA</name>
<accession>A0A7T6Y6Z9</accession>